<comment type="caution">
    <text evidence="3">The sequence shown here is derived from an EMBL/GenBank/DDBJ whole genome shotgun (WGS) entry which is preliminary data.</text>
</comment>
<feature type="compositionally biased region" description="Basic residues" evidence="1">
    <location>
        <begin position="45"/>
        <end position="57"/>
    </location>
</feature>
<feature type="compositionally biased region" description="Basic and acidic residues" evidence="1">
    <location>
        <begin position="392"/>
        <end position="401"/>
    </location>
</feature>
<dbReference type="Proteomes" id="UP000824998">
    <property type="component" value="Unassembled WGS sequence"/>
</dbReference>
<dbReference type="PANTHER" id="PTHR42031:SF1">
    <property type="entry name" value="KEY LIME PATHOGENICITY PROTEIN"/>
    <property type="match status" value="1"/>
</dbReference>
<feature type="compositionally biased region" description="Low complexity" evidence="1">
    <location>
        <begin position="294"/>
        <end position="304"/>
    </location>
</feature>
<accession>A0A9P8C423</accession>
<feature type="compositionally biased region" description="Basic and acidic residues" evidence="1">
    <location>
        <begin position="508"/>
        <end position="517"/>
    </location>
</feature>
<feature type="compositionally biased region" description="Polar residues" evidence="1">
    <location>
        <begin position="103"/>
        <end position="115"/>
    </location>
</feature>
<feature type="region of interest" description="Disordered" evidence="1">
    <location>
        <begin position="146"/>
        <end position="170"/>
    </location>
</feature>
<dbReference type="EMBL" id="MU251535">
    <property type="protein sequence ID" value="KAG9232692.1"/>
    <property type="molecule type" value="Genomic_DNA"/>
</dbReference>
<feature type="domain" description="DUF7896" evidence="2">
    <location>
        <begin position="449"/>
        <end position="536"/>
    </location>
</feature>
<keyword evidence="4" id="KW-1185">Reference proteome</keyword>
<evidence type="ECO:0000256" key="1">
    <source>
        <dbReference type="SAM" id="MobiDB-lite"/>
    </source>
</evidence>
<feature type="region of interest" description="Disordered" evidence="1">
    <location>
        <begin position="499"/>
        <end position="521"/>
    </location>
</feature>
<dbReference type="OrthoDB" id="5377599at2759"/>
<organism evidence="3 4">
    <name type="scientific">Amylocarpus encephaloides</name>
    <dbReference type="NCBI Taxonomy" id="45428"/>
    <lineage>
        <taxon>Eukaryota</taxon>
        <taxon>Fungi</taxon>
        <taxon>Dikarya</taxon>
        <taxon>Ascomycota</taxon>
        <taxon>Pezizomycotina</taxon>
        <taxon>Leotiomycetes</taxon>
        <taxon>Helotiales</taxon>
        <taxon>Helotiales incertae sedis</taxon>
        <taxon>Amylocarpus</taxon>
    </lineage>
</organism>
<evidence type="ECO:0000259" key="2">
    <source>
        <dbReference type="Pfam" id="PF25438"/>
    </source>
</evidence>
<feature type="region of interest" description="Disordered" evidence="1">
    <location>
        <begin position="284"/>
        <end position="420"/>
    </location>
</feature>
<feature type="region of interest" description="Disordered" evidence="1">
    <location>
        <begin position="39"/>
        <end position="115"/>
    </location>
</feature>
<dbReference type="AlphaFoldDB" id="A0A9P8C423"/>
<feature type="region of interest" description="Disordered" evidence="1">
    <location>
        <begin position="546"/>
        <end position="577"/>
    </location>
</feature>
<reference evidence="3" key="1">
    <citation type="journal article" date="2021" name="IMA Fungus">
        <title>Genomic characterization of three marine fungi, including Emericellopsis atlantica sp. nov. with signatures of a generalist lifestyle and marine biomass degradation.</title>
        <authorList>
            <person name="Hagestad O.C."/>
            <person name="Hou L."/>
            <person name="Andersen J.H."/>
            <person name="Hansen E.H."/>
            <person name="Altermark B."/>
            <person name="Li C."/>
            <person name="Kuhnert E."/>
            <person name="Cox R.J."/>
            <person name="Crous P.W."/>
            <person name="Spatafora J.W."/>
            <person name="Lail K."/>
            <person name="Amirebrahimi M."/>
            <person name="Lipzen A."/>
            <person name="Pangilinan J."/>
            <person name="Andreopoulos W."/>
            <person name="Hayes R.D."/>
            <person name="Ng V."/>
            <person name="Grigoriev I.V."/>
            <person name="Jackson S.A."/>
            <person name="Sutton T.D.S."/>
            <person name="Dobson A.D.W."/>
            <person name="Rama T."/>
        </authorList>
    </citation>
    <scope>NUCLEOTIDE SEQUENCE</scope>
    <source>
        <strain evidence="3">TRa018bII</strain>
    </source>
</reference>
<feature type="compositionally biased region" description="Low complexity" evidence="1">
    <location>
        <begin position="342"/>
        <end position="355"/>
    </location>
</feature>
<evidence type="ECO:0000313" key="3">
    <source>
        <dbReference type="EMBL" id="KAG9232692.1"/>
    </source>
</evidence>
<evidence type="ECO:0000313" key="4">
    <source>
        <dbReference type="Proteomes" id="UP000824998"/>
    </source>
</evidence>
<dbReference type="InterPro" id="IPR057218">
    <property type="entry name" value="DUF7896"/>
</dbReference>
<dbReference type="PANTHER" id="PTHR42031">
    <property type="entry name" value="KEY LIME PATHOGENICITY PROTEIN"/>
    <property type="match status" value="1"/>
</dbReference>
<dbReference type="Pfam" id="PF25438">
    <property type="entry name" value="DUF7896"/>
    <property type="match status" value="1"/>
</dbReference>
<proteinExistence type="predicted"/>
<sequence length="674" mass="74216">MPNNLRINTYPDQEHRLQQLLQTQADIQAEIASIVPSSAPATSYQHHRSPFGKHHYGRSINGPRNGVSSSGATMARQHSDRVAAPSMRSRTLSQRSAPAPSMARTNSRGASSARSGNVPFLNALALPQPFQPDPREDQDQNLAMNTWMNDNDDSYTRSHQLPPLRQSTSPRFELEQVPELGVGENPLQYLSRTIGTPTVAISPPFSTPPSTMSNIHLSNNSFNMPTPTTPTTDSLTDATTFPSNMSRRNSLCNERMLESLQMMHVNSNTSYSTDVNSDQFIYDQVNSSFPSPPTRRSSSEEQSQLLVGTGGVSHDSHFSHSFPSADGFPSVGYGEKMEKSQSSESSSSNASSASSRNKERLHMSVNDVRPLRPKGESAENILSRANSSKSMTRLESKDGSQDNKIAISKPSYQRPKHDRVHCKSCENHPDGFRGEHELRRHQDREHKTMVKKWVCIEPTGAGHPKPETPLSKCKACRTQKKYGAYYNAAAHLRRTHFRPKARGRGKNSKVDDLDKRGGKGGGDWPSMLELKNWMIEAEVPCDIYPSSTAPDDEAEAAEVSGNEQETSFDDPASLPTATNRQTDLYGISYLDDASPIINMSLANSNIYSAMPLDLTGADQGACQLDVSTMYGNADFQFSPTTTYSNDAAMTGFDFPSVPMINQGFDDSILNGSYF</sequence>
<gene>
    <name evidence="3" type="ORF">BJ875DRAFT_380139</name>
</gene>
<protein>
    <recommendedName>
        <fullName evidence="2">DUF7896 domain-containing protein</fullName>
    </recommendedName>
</protein>
<name>A0A9P8C423_9HELO</name>